<dbReference type="GO" id="GO:0045087">
    <property type="term" value="P:innate immune response"/>
    <property type="evidence" value="ECO:0007669"/>
    <property type="project" value="UniProtKB-KW"/>
</dbReference>
<evidence type="ECO:0000259" key="6">
    <source>
        <dbReference type="Pfam" id="PF16739"/>
    </source>
</evidence>
<dbReference type="Ensembl" id="ENSLLTT00000020643.1">
    <property type="protein sequence ID" value="ENSLLTP00000019902.1"/>
    <property type="gene ID" value="ENSLLTG00000014938.1"/>
</dbReference>
<keyword evidence="2" id="KW-0597">Phosphoprotein</keyword>
<evidence type="ECO:0000256" key="1">
    <source>
        <dbReference type="ARBA" id="ARBA00022499"/>
    </source>
</evidence>
<evidence type="ECO:0000313" key="7">
    <source>
        <dbReference type="Ensembl" id="ENSLLTP00000019902.1"/>
    </source>
</evidence>
<reference evidence="7" key="2">
    <citation type="submission" date="2025-09" db="UniProtKB">
        <authorList>
            <consortium name="Ensembl"/>
        </authorList>
    </citation>
    <scope>IDENTIFICATION</scope>
</reference>
<evidence type="ECO:0000256" key="5">
    <source>
        <dbReference type="ARBA" id="ARBA00022859"/>
    </source>
</evidence>
<reference evidence="7" key="1">
    <citation type="submission" date="2025-08" db="UniProtKB">
        <authorList>
            <consortium name="Ensembl"/>
        </authorList>
    </citation>
    <scope>IDENTIFICATION</scope>
</reference>
<keyword evidence="1" id="KW-1017">Isopeptide bond</keyword>
<dbReference type="Gene3D" id="1.10.533.10">
    <property type="entry name" value="Death Domain, Fas"/>
    <property type="match status" value="2"/>
</dbReference>
<dbReference type="InterPro" id="IPR011029">
    <property type="entry name" value="DEATH-like_dom_sf"/>
</dbReference>
<feature type="domain" description="Caspase recruitment" evidence="6">
    <location>
        <begin position="18"/>
        <end position="95"/>
    </location>
</feature>
<evidence type="ECO:0000256" key="2">
    <source>
        <dbReference type="ARBA" id="ARBA00022553"/>
    </source>
</evidence>
<dbReference type="Proteomes" id="UP000694406">
    <property type="component" value="Unplaced"/>
</dbReference>
<dbReference type="GO" id="GO:0005737">
    <property type="term" value="C:cytoplasm"/>
    <property type="evidence" value="ECO:0007669"/>
    <property type="project" value="UniProtKB-ARBA"/>
</dbReference>
<dbReference type="AlphaFoldDB" id="A0A8C5SKR7"/>
<dbReference type="GeneTree" id="ENSGT01000000221633"/>
<dbReference type="Pfam" id="PF16739">
    <property type="entry name" value="CARD_2"/>
    <property type="match status" value="2"/>
</dbReference>
<evidence type="ECO:0000256" key="3">
    <source>
        <dbReference type="ARBA" id="ARBA00022588"/>
    </source>
</evidence>
<evidence type="ECO:0000256" key="4">
    <source>
        <dbReference type="ARBA" id="ARBA00022843"/>
    </source>
</evidence>
<keyword evidence="8" id="KW-1185">Reference proteome</keyword>
<accession>A0A8C5SKR7</accession>
<proteinExistence type="predicted"/>
<name>A0A8C5SKR7_LATLA</name>
<keyword evidence="5" id="KW-0391">Immunity</keyword>
<keyword evidence="4" id="KW-0832">Ubl conjugation</keyword>
<dbReference type="InterPro" id="IPR031964">
    <property type="entry name" value="CARD_dom"/>
</dbReference>
<sequence length="238" mass="26168">GLVNFSSQNSWANCILYLISCFRTRIKSSVPVHQVLDLMPSLGLDLKRHLRAVAGEKGDVEAAEKLLSLVEKEAPDSPGLCQEFCQALVKGGYAAAGYLDPNLNELPSPSLEAAGDLGKALVNLFFDRLTDTLQATQVAFRCLGKGLLNPEDVERVSRNRAMAADKQGNKPAVREMLYRITQKKEWLSPFLEVLGEAGHANMAAYISGHPSASNRCDQWGKLDFLNDHMILFNDSIIH</sequence>
<keyword evidence="3" id="KW-0399">Innate immunity</keyword>
<organism evidence="7 8">
    <name type="scientific">Laticauda laticaudata</name>
    <name type="common">Blue-ringed sea krait</name>
    <name type="synonym">Blue-lipped sea krait</name>
    <dbReference type="NCBI Taxonomy" id="8630"/>
    <lineage>
        <taxon>Eukaryota</taxon>
        <taxon>Metazoa</taxon>
        <taxon>Chordata</taxon>
        <taxon>Craniata</taxon>
        <taxon>Vertebrata</taxon>
        <taxon>Euteleostomi</taxon>
        <taxon>Lepidosauria</taxon>
        <taxon>Squamata</taxon>
        <taxon>Bifurcata</taxon>
        <taxon>Unidentata</taxon>
        <taxon>Episquamata</taxon>
        <taxon>Toxicofera</taxon>
        <taxon>Serpentes</taxon>
        <taxon>Colubroidea</taxon>
        <taxon>Elapidae</taxon>
        <taxon>Laticaudinae</taxon>
        <taxon>Laticauda</taxon>
    </lineage>
</organism>
<feature type="domain" description="Caspase recruitment" evidence="6">
    <location>
        <begin position="119"/>
        <end position="208"/>
    </location>
</feature>
<protein>
    <recommendedName>
        <fullName evidence="6">Caspase recruitment domain-containing protein</fullName>
    </recommendedName>
</protein>
<evidence type="ECO:0000313" key="8">
    <source>
        <dbReference type="Proteomes" id="UP000694406"/>
    </source>
</evidence>